<keyword evidence="2 4" id="KW-0689">Ribosomal protein</keyword>
<protein>
    <submittedName>
        <fullName evidence="5">60S ribosomal protein L44</fullName>
    </submittedName>
</protein>
<dbReference type="GO" id="GO:0003735">
    <property type="term" value="F:structural constituent of ribosome"/>
    <property type="evidence" value="ECO:0007669"/>
    <property type="project" value="InterPro"/>
</dbReference>
<accession>A0A2B7ZT47</accession>
<dbReference type="PROSITE" id="PS01172">
    <property type="entry name" value="RIBOSOMAL_L44E"/>
    <property type="match status" value="1"/>
</dbReference>
<keyword evidence="6" id="KW-1185">Reference proteome</keyword>
<dbReference type="STRING" id="73230.A0A2B7ZT47"/>
<evidence type="ECO:0000256" key="4">
    <source>
        <dbReference type="RuleBase" id="RU000666"/>
    </source>
</evidence>
<keyword evidence="3 4" id="KW-0687">Ribonucleoprotein</keyword>
<name>A0A2B7ZT47_9EURO</name>
<dbReference type="EMBL" id="PDND01000011">
    <property type="protein sequence ID" value="PGH36182.1"/>
    <property type="molecule type" value="Genomic_DNA"/>
</dbReference>
<dbReference type="SUPFAM" id="SSF57829">
    <property type="entry name" value="Zn-binding ribosomal proteins"/>
    <property type="match status" value="1"/>
</dbReference>
<dbReference type="PANTHER" id="PTHR10369">
    <property type="entry name" value="60S RIBOSOMAL PROTEIN L36A/L44"/>
    <property type="match status" value="1"/>
</dbReference>
<evidence type="ECO:0000256" key="1">
    <source>
        <dbReference type="ARBA" id="ARBA00009364"/>
    </source>
</evidence>
<dbReference type="Gene3D" id="3.10.450.80">
    <property type="match status" value="1"/>
</dbReference>
<dbReference type="GO" id="GO:1990904">
    <property type="term" value="C:ribonucleoprotein complex"/>
    <property type="evidence" value="ECO:0007669"/>
    <property type="project" value="UniProtKB-KW"/>
</dbReference>
<dbReference type="Pfam" id="PF00935">
    <property type="entry name" value="Ribosomal_L44"/>
    <property type="match status" value="1"/>
</dbReference>
<evidence type="ECO:0000256" key="3">
    <source>
        <dbReference type="ARBA" id="ARBA00023274"/>
    </source>
</evidence>
<dbReference type="GO" id="GO:0006412">
    <property type="term" value="P:translation"/>
    <property type="evidence" value="ECO:0007669"/>
    <property type="project" value="InterPro"/>
</dbReference>
<dbReference type="AlphaFoldDB" id="A0A2B7ZT47"/>
<dbReference type="InterPro" id="IPR053708">
    <property type="entry name" value="Ribosomal_LSU_eL42"/>
</dbReference>
<evidence type="ECO:0000256" key="2">
    <source>
        <dbReference type="ARBA" id="ARBA00022980"/>
    </source>
</evidence>
<dbReference type="Proteomes" id="UP000226031">
    <property type="component" value="Unassembled WGS sequence"/>
</dbReference>
<proteinExistence type="inferred from homology"/>
<dbReference type="InterPro" id="IPR009097">
    <property type="entry name" value="Cyclic_Pdiesterase"/>
</dbReference>
<gene>
    <name evidence="5" type="ORF">GX50_01038</name>
</gene>
<reference evidence="5 6" key="1">
    <citation type="submission" date="2017-10" db="EMBL/GenBank/DDBJ databases">
        <title>Comparative genomics in systemic dimorphic fungi from Ajellomycetaceae.</title>
        <authorList>
            <person name="Munoz J.F."/>
            <person name="Mcewen J.G."/>
            <person name="Clay O.K."/>
            <person name="Cuomo C.A."/>
        </authorList>
    </citation>
    <scope>NUCLEOTIDE SEQUENCE [LARGE SCALE GENOMIC DNA]</scope>
    <source>
        <strain evidence="5 6">UAMH4076</strain>
    </source>
</reference>
<dbReference type="SUPFAM" id="SSF55144">
    <property type="entry name" value="LigT-like"/>
    <property type="match status" value="1"/>
</dbReference>
<sequence>MPQLKDREPSADQFINTGDTENPFETLLAECANDPAQIQAHYSDHRSARNSQQKALILDSKFQGWSLDMTLAKLDGPARDPSFVDPRNCVALWARPPAPVRRLVEIIQTRLRDAAPSIWLMPLERLHLTVLDMANSLTEPEMEEMISSIGHSISDIVNYSSKHHSCLIKPMVSYDVAGLALSFAPAAGEVVVTPNKTGQVGGHLDHRYHYTYHHLRRDIFSLVNGLGAKVASRYIVPSAHITIARFISQDGFLRSNSSSEGEGNRSSLDAERVRQFISEIDGINKWLERDYWPRQDGSAAAGSSNWVVGEGGDGLVNVPKTRRTYCKSKECKKHTQHKVTQYKAGKASLFAQGKRRYDRKQSGYGGQTKPVFRKKAKTTKKVVLRLECTVCKTKAQLALKRCKHFELGGDKKTKGAALVF</sequence>
<comment type="similarity">
    <text evidence="1 4">Belongs to the eukaryotic ribosomal protein eL42 family.</text>
</comment>
<dbReference type="VEuPathDB" id="FungiDB:EMCG_07846"/>
<evidence type="ECO:0000313" key="5">
    <source>
        <dbReference type="EMBL" id="PGH36182.1"/>
    </source>
</evidence>
<dbReference type="InterPro" id="IPR011332">
    <property type="entry name" value="Ribosomal_zn-bd"/>
</dbReference>
<evidence type="ECO:0000313" key="6">
    <source>
        <dbReference type="Proteomes" id="UP000226031"/>
    </source>
</evidence>
<dbReference type="FunFam" id="3.10.450.80:FF:000001">
    <property type="entry name" value="60S ribosomal protein L44"/>
    <property type="match status" value="1"/>
</dbReference>
<comment type="caution">
    <text evidence="5">The sequence shown here is derived from an EMBL/GenBank/DDBJ whole genome shotgun (WGS) entry which is preliminary data.</text>
</comment>
<dbReference type="InterPro" id="IPR000552">
    <property type="entry name" value="Ribosomal_eL44"/>
</dbReference>
<dbReference type="GO" id="GO:0005840">
    <property type="term" value="C:ribosome"/>
    <property type="evidence" value="ECO:0007669"/>
    <property type="project" value="UniProtKB-KW"/>
</dbReference>
<organism evidence="5 6">
    <name type="scientific">[Emmonsia] crescens</name>
    <dbReference type="NCBI Taxonomy" id="73230"/>
    <lineage>
        <taxon>Eukaryota</taxon>
        <taxon>Fungi</taxon>
        <taxon>Dikarya</taxon>
        <taxon>Ascomycota</taxon>
        <taxon>Pezizomycotina</taxon>
        <taxon>Eurotiomycetes</taxon>
        <taxon>Eurotiomycetidae</taxon>
        <taxon>Onygenales</taxon>
        <taxon>Ajellomycetaceae</taxon>
        <taxon>Emergomyces</taxon>
    </lineage>
</organism>